<name>A0A8J3YY22_9ACTN</name>
<evidence type="ECO:0000313" key="2">
    <source>
        <dbReference type="EMBL" id="GIJ54109.1"/>
    </source>
</evidence>
<proteinExistence type="predicted"/>
<accession>A0A8J3YY22</accession>
<organism evidence="2 3">
    <name type="scientific">Virgisporangium aurantiacum</name>
    <dbReference type="NCBI Taxonomy" id="175570"/>
    <lineage>
        <taxon>Bacteria</taxon>
        <taxon>Bacillati</taxon>
        <taxon>Actinomycetota</taxon>
        <taxon>Actinomycetes</taxon>
        <taxon>Micromonosporales</taxon>
        <taxon>Micromonosporaceae</taxon>
        <taxon>Virgisporangium</taxon>
    </lineage>
</organism>
<evidence type="ECO:0000313" key="3">
    <source>
        <dbReference type="Proteomes" id="UP000612585"/>
    </source>
</evidence>
<keyword evidence="1" id="KW-1133">Transmembrane helix</keyword>
<keyword evidence="1" id="KW-0812">Transmembrane</keyword>
<feature type="transmembrane region" description="Helical" evidence="1">
    <location>
        <begin position="84"/>
        <end position="104"/>
    </location>
</feature>
<sequence length="112" mass="11988">MTIDATRSERRSALSFSIAALGALVTLIMLFLPISVDRPGDHEAQLACGNAFDIEVILNVNSDSPESYWRAGYDRCTGARGDRLAKTVAALAVTVLLTAAAAVWPRRGAPDR</sequence>
<dbReference type="AlphaFoldDB" id="A0A8J3YY22"/>
<evidence type="ECO:0008006" key="4">
    <source>
        <dbReference type="Google" id="ProtNLM"/>
    </source>
</evidence>
<feature type="transmembrane region" description="Helical" evidence="1">
    <location>
        <begin position="12"/>
        <end position="34"/>
    </location>
</feature>
<evidence type="ECO:0000256" key="1">
    <source>
        <dbReference type="SAM" id="Phobius"/>
    </source>
</evidence>
<keyword evidence="3" id="KW-1185">Reference proteome</keyword>
<dbReference type="EMBL" id="BOPG01000011">
    <property type="protein sequence ID" value="GIJ54109.1"/>
    <property type="molecule type" value="Genomic_DNA"/>
</dbReference>
<keyword evidence="1" id="KW-0472">Membrane</keyword>
<gene>
    <name evidence="2" type="ORF">Vau01_016250</name>
</gene>
<dbReference type="Proteomes" id="UP000612585">
    <property type="component" value="Unassembled WGS sequence"/>
</dbReference>
<comment type="caution">
    <text evidence="2">The sequence shown here is derived from an EMBL/GenBank/DDBJ whole genome shotgun (WGS) entry which is preliminary data.</text>
</comment>
<protein>
    <recommendedName>
        <fullName evidence="4">Transmembrane protein</fullName>
    </recommendedName>
</protein>
<reference evidence="2" key="1">
    <citation type="submission" date="2021-01" db="EMBL/GenBank/DDBJ databases">
        <title>Whole genome shotgun sequence of Virgisporangium aurantiacum NBRC 16421.</title>
        <authorList>
            <person name="Komaki H."/>
            <person name="Tamura T."/>
        </authorList>
    </citation>
    <scope>NUCLEOTIDE SEQUENCE</scope>
    <source>
        <strain evidence="2">NBRC 16421</strain>
    </source>
</reference>
<dbReference type="RefSeq" id="WP_203988787.1">
    <property type="nucleotide sequence ID" value="NZ_BOPG01000011.1"/>
</dbReference>